<dbReference type="AlphaFoldDB" id="A0A0F0KPC2"/>
<feature type="domain" description="Phosphomannose isomerase type I catalytic" evidence="9">
    <location>
        <begin position="13"/>
        <end position="146"/>
    </location>
</feature>
<dbReference type="InterPro" id="IPR014710">
    <property type="entry name" value="RmlC-like_jellyroll"/>
</dbReference>
<dbReference type="Gene3D" id="2.60.120.10">
    <property type="entry name" value="Jelly Rolls"/>
    <property type="match status" value="2"/>
</dbReference>
<reference evidence="10 11" key="1">
    <citation type="submission" date="2015-02" db="EMBL/GenBank/DDBJ databases">
        <title>Draft genome sequences of ten Microbacterium spp. with emphasis on heavy metal contaminated environments.</title>
        <authorList>
            <person name="Corretto E."/>
        </authorList>
    </citation>
    <scope>NUCLEOTIDE SEQUENCE [LARGE SCALE GENOMIC DNA]</scope>
    <source>
        <strain evidence="10 11">DSM 23848</strain>
    </source>
</reference>
<feature type="binding site" evidence="8">
    <location>
        <position position="93"/>
    </location>
    <ligand>
        <name>Zn(2+)</name>
        <dbReference type="ChEBI" id="CHEBI:29105"/>
    </ligand>
</feature>
<dbReference type="GO" id="GO:0004476">
    <property type="term" value="F:mannose-6-phosphate isomerase activity"/>
    <property type="evidence" value="ECO:0007669"/>
    <property type="project" value="UniProtKB-EC"/>
</dbReference>
<evidence type="ECO:0000256" key="2">
    <source>
        <dbReference type="ARBA" id="ARBA00010772"/>
    </source>
</evidence>
<evidence type="ECO:0000256" key="3">
    <source>
        <dbReference type="ARBA" id="ARBA00011956"/>
    </source>
</evidence>
<dbReference type="PIRSF" id="PIRSF001480">
    <property type="entry name" value="Mannose-6-phosphate_isomerase"/>
    <property type="match status" value="1"/>
</dbReference>
<evidence type="ECO:0000313" key="10">
    <source>
        <dbReference type="EMBL" id="KJL22747.1"/>
    </source>
</evidence>
<evidence type="ECO:0000256" key="4">
    <source>
        <dbReference type="ARBA" id="ARBA00022723"/>
    </source>
</evidence>
<comment type="caution">
    <text evidence="10">The sequence shown here is derived from an EMBL/GenBank/DDBJ whole genome shotgun (WGS) entry which is preliminary data.</text>
</comment>
<dbReference type="NCBIfam" id="TIGR00218">
    <property type="entry name" value="manA"/>
    <property type="match status" value="1"/>
</dbReference>
<dbReference type="GO" id="GO:0005829">
    <property type="term" value="C:cytosol"/>
    <property type="evidence" value="ECO:0007669"/>
    <property type="project" value="TreeGrafter"/>
</dbReference>
<feature type="binding site" evidence="8">
    <location>
        <position position="250"/>
    </location>
    <ligand>
        <name>Zn(2+)</name>
        <dbReference type="ChEBI" id="CHEBI:29105"/>
    </ligand>
</feature>
<dbReference type="InterPro" id="IPR011051">
    <property type="entry name" value="RmlC_Cupin_sf"/>
</dbReference>
<evidence type="ECO:0000256" key="5">
    <source>
        <dbReference type="ARBA" id="ARBA00022833"/>
    </source>
</evidence>
<feature type="active site" evidence="7">
    <location>
        <position position="269"/>
    </location>
</feature>
<keyword evidence="11" id="KW-1185">Reference proteome</keyword>
<comment type="similarity">
    <text evidence="2">Belongs to the mannose-6-phosphate isomerase type 1 family.</text>
</comment>
<protein>
    <recommendedName>
        <fullName evidence="3">mannose-6-phosphate isomerase</fullName>
        <ecNumber evidence="3">5.3.1.8</ecNumber>
    </recommendedName>
</protein>
<sequence>MTASSEPLFVEIANVPRDYAWGRIDGVAGVMGAAGTGGPEAELWLGAHPGSPARAVDPAPWATLLDWERENGERLPFLLKILVAGGPLSLQAHPTTAQAQAGFADEDARGIPLEAAHRNYKDPYAKPELIVALEDGFEALCGFRPLDEILADVDALAARSGSDALAPWREVLTGADGLRAGFAWLLGGGAGVDLAVAALVAAASGDGSFELVTRLAEAYPGDPGIAIALMMRHVTLAAGESLWLPAGNIHAYLRGAGVELMGPSDNVLRGGLTPKHVDVAELERVLTFSASDDDHLVPVELAADVRSYRPRIHASGADVPFELLAVTGDARLELAGPSIAVATDGAFTLSAEDAAEPGAGIEVRRGVALFVSRAARVQVTGSGRLWVATAG</sequence>
<dbReference type="CDD" id="cd07011">
    <property type="entry name" value="cupin_PMI_type_I_N"/>
    <property type="match status" value="1"/>
</dbReference>
<dbReference type="PATRIC" id="fig|582680.7.peg.2187"/>
<keyword evidence="6 10" id="KW-0413">Isomerase</keyword>
<name>A0A0F0KPC2_9MICO</name>
<evidence type="ECO:0000256" key="7">
    <source>
        <dbReference type="PIRSR" id="PIRSR001480-1"/>
    </source>
</evidence>
<evidence type="ECO:0000259" key="9">
    <source>
        <dbReference type="Pfam" id="PF20511"/>
    </source>
</evidence>
<feature type="binding site" evidence="8">
    <location>
        <position position="128"/>
    </location>
    <ligand>
        <name>Zn(2+)</name>
        <dbReference type="ChEBI" id="CHEBI:29105"/>
    </ligand>
</feature>
<dbReference type="InterPro" id="IPR001250">
    <property type="entry name" value="Man6P_Isoase-1"/>
</dbReference>
<dbReference type="InterPro" id="IPR016305">
    <property type="entry name" value="Mannose-6-P_Isomerase"/>
</dbReference>
<gene>
    <name evidence="10" type="primary">manA</name>
    <name evidence="10" type="ORF">RL72_02138</name>
</gene>
<dbReference type="RefSeq" id="WP_052674321.1">
    <property type="nucleotide sequence ID" value="NZ_CP099706.1"/>
</dbReference>
<evidence type="ECO:0000256" key="8">
    <source>
        <dbReference type="PIRSR" id="PIRSR001480-2"/>
    </source>
</evidence>
<dbReference type="PRINTS" id="PR00714">
    <property type="entry name" value="MAN6PISMRASE"/>
</dbReference>
<dbReference type="EC" id="5.3.1.8" evidence="3"/>
<keyword evidence="4 8" id="KW-0479">Metal-binding</keyword>
<evidence type="ECO:0000256" key="6">
    <source>
        <dbReference type="ARBA" id="ARBA00023235"/>
    </source>
</evidence>
<proteinExistence type="inferred from homology"/>
<dbReference type="GO" id="GO:0008270">
    <property type="term" value="F:zinc ion binding"/>
    <property type="evidence" value="ECO:0007669"/>
    <property type="project" value="InterPro"/>
</dbReference>
<dbReference type="Gene3D" id="1.10.441.10">
    <property type="entry name" value="Phosphomannose Isomerase, domain 2"/>
    <property type="match status" value="1"/>
</dbReference>
<accession>A0A0F0KPC2</accession>
<dbReference type="Proteomes" id="UP000033448">
    <property type="component" value="Unassembled WGS sequence"/>
</dbReference>
<comment type="catalytic activity">
    <reaction evidence="1">
        <text>D-mannose 6-phosphate = D-fructose 6-phosphate</text>
        <dbReference type="Rhea" id="RHEA:12356"/>
        <dbReference type="ChEBI" id="CHEBI:58735"/>
        <dbReference type="ChEBI" id="CHEBI:61527"/>
        <dbReference type="EC" id="5.3.1.8"/>
    </reaction>
</comment>
<evidence type="ECO:0000256" key="1">
    <source>
        <dbReference type="ARBA" id="ARBA00000757"/>
    </source>
</evidence>
<dbReference type="SUPFAM" id="SSF51182">
    <property type="entry name" value="RmlC-like cupins"/>
    <property type="match status" value="1"/>
</dbReference>
<dbReference type="EMBL" id="JYIT01000078">
    <property type="protein sequence ID" value="KJL22747.1"/>
    <property type="molecule type" value="Genomic_DNA"/>
</dbReference>
<dbReference type="GO" id="GO:0005975">
    <property type="term" value="P:carbohydrate metabolic process"/>
    <property type="evidence" value="ECO:0007669"/>
    <property type="project" value="InterPro"/>
</dbReference>
<organism evidence="10 11">
    <name type="scientific">Microbacterium azadirachtae</name>
    <dbReference type="NCBI Taxonomy" id="582680"/>
    <lineage>
        <taxon>Bacteria</taxon>
        <taxon>Bacillati</taxon>
        <taxon>Actinomycetota</taxon>
        <taxon>Actinomycetes</taxon>
        <taxon>Micrococcales</taxon>
        <taxon>Microbacteriaceae</taxon>
        <taxon>Microbacterium</taxon>
    </lineage>
</organism>
<evidence type="ECO:0000313" key="11">
    <source>
        <dbReference type="Proteomes" id="UP000033448"/>
    </source>
</evidence>
<dbReference type="InterPro" id="IPR046457">
    <property type="entry name" value="PMI_typeI_cat"/>
</dbReference>
<dbReference type="PANTHER" id="PTHR10309">
    <property type="entry name" value="MANNOSE-6-PHOSPHATE ISOMERASE"/>
    <property type="match status" value="1"/>
</dbReference>
<dbReference type="PANTHER" id="PTHR10309:SF0">
    <property type="entry name" value="MANNOSE-6-PHOSPHATE ISOMERASE"/>
    <property type="match status" value="1"/>
</dbReference>
<comment type="cofactor">
    <cofactor evidence="8">
        <name>Zn(2+)</name>
        <dbReference type="ChEBI" id="CHEBI:29105"/>
    </cofactor>
    <text evidence="8">Binds 1 zinc ion per subunit.</text>
</comment>
<dbReference type="Pfam" id="PF20511">
    <property type="entry name" value="PMI_typeI_cat"/>
    <property type="match status" value="1"/>
</dbReference>
<feature type="binding site" evidence="8">
    <location>
        <position position="91"/>
    </location>
    <ligand>
        <name>Zn(2+)</name>
        <dbReference type="ChEBI" id="CHEBI:29105"/>
    </ligand>
</feature>
<dbReference type="GO" id="GO:0009298">
    <property type="term" value="P:GDP-mannose biosynthetic process"/>
    <property type="evidence" value="ECO:0007669"/>
    <property type="project" value="InterPro"/>
</dbReference>
<keyword evidence="5 8" id="KW-0862">Zinc</keyword>